<dbReference type="Pfam" id="PF01928">
    <property type="entry name" value="CYTH"/>
    <property type="match status" value="1"/>
</dbReference>
<comment type="caution">
    <text evidence="2">The sequence shown here is derived from an EMBL/GenBank/DDBJ whole genome shotgun (WGS) entry which is preliminary data.</text>
</comment>
<organism evidence="2 3">
    <name type="scientific">Aerophobetes bacterium</name>
    <dbReference type="NCBI Taxonomy" id="2030807"/>
    <lineage>
        <taxon>Bacteria</taxon>
        <taxon>Candidatus Aerophobota</taxon>
    </lineage>
</organism>
<dbReference type="NCBIfam" id="TIGR00318">
    <property type="entry name" value="cyaB"/>
    <property type="match status" value="1"/>
</dbReference>
<dbReference type="CDD" id="cd07890">
    <property type="entry name" value="CYTH-like_AC_IV-like"/>
    <property type="match status" value="1"/>
</dbReference>
<sequence length="167" mass="19805">MLEVEIKARVKIKQIQGKLNGLGARPLGEEHQRDIYFSHPCRDFKERDEALRVRRIKNEYFLTYKGPKLDEETKTREEIEIKVGKGIVSLLEKLGFSKLREIEKKRSFYQWENLAISLDKVEGLGEFLEVEGKSYIDKERIFKLLKKLGISRKELIRESYLEMLEEQ</sequence>
<reference evidence="2 3" key="1">
    <citation type="submission" date="2018-06" db="EMBL/GenBank/DDBJ databases">
        <title>Extensive metabolic versatility and redundancy in microbially diverse, dynamic hydrothermal sediments.</title>
        <authorList>
            <person name="Dombrowski N."/>
            <person name="Teske A."/>
            <person name="Baker B.J."/>
        </authorList>
    </citation>
    <scope>NUCLEOTIDE SEQUENCE [LARGE SCALE GENOMIC DNA]</scope>
    <source>
        <strain evidence="2">B7_G13</strain>
    </source>
</reference>
<proteinExistence type="predicted"/>
<evidence type="ECO:0000313" key="2">
    <source>
        <dbReference type="EMBL" id="RLE07181.1"/>
    </source>
</evidence>
<dbReference type="AlphaFoldDB" id="A0A662D476"/>
<dbReference type="Proteomes" id="UP000277457">
    <property type="component" value="Unassembled WGS sequence"/>
</dbReference>
<dbReference type="InterPro" id="IPR033469">
    <property type="entry name" value="CYTH-like_dom_sf"/>
</dbReference>
<dbReference type="SMART" id="SM01118">
    <property type="entry name" value="CYTH"/>
    <property type="match status" value="1"/>
</dbReference>
<protein>
    <submittedName>
        <fullName evidence="2">Class IV adenylate cyclase</fullName>
    </submittedName>
</protein>
<dbReference type="PANTHER" id="PTHR21028:SF2">
    <property type="entry name" value="CYTH DOMAIN-CONTAINING PROTEIN"/>
    <property type="match status" value="1"/>
</dbReference>
<dbReference type="SUPFAM" id="SSF55154">
    <property type="entry name" value="CYTH-like phosphatases"/>
    <property type="match status" value="1"/>
</dbReference>
<evidence type="ECO:0000259" key="1">
    <source>
        <dbReference type="PROSITE" id="PS51707"/>
    </source>
</evidence>
<dbReference type="InterPro" id="IPR023577">
    <property type="entry name" value="CYTH_domain"/>
</dbReference>
<dbReference type="InterPro" id="IPR008173">
    <property type="entry name" value="Adenylyl_cyclase_CyaB"/>
</dbReference>
<accession>A0A662D476</accession>
<dbReference type="PANTHER" id="PTHR21028">
    <property type="entry name" value="SI:CH211-156B7.4"/>
    <property type="match status" value="1"/>
</dbReference>
<evidence type="ECO:0000313" key="3">
    <source>
        <dbReference type="Proteomes" id="UP000277457"/>
    </source>
</evidence>
<dbReference type="Gene3D" id="2.40.320.10">
    <property type="entry name" value="Hypothetical Protein Pfu-838710-001"/>
    <property type="match status" value="1"/>
</dbReference>
<feature type="domain" description="CYTH" evidence="1">
    <location>
        <begin position="1"/>
        <end position="166"/>
    </location>
</feature>
<gene>
    <name evidence="2" type="primary">cyaB</name>
    <name evidence="2" type="ORF">DRZ78_03400</name>
</gene>
<dbReference type="EMBL" id="QMPY01000114">
    <property type="protein sequence ID" value="RLE07181.1"/>
    <property type="molecule type" value="Genomic_DNA"/>
</dbReference>
<dbReference type="PROSITE" id="PS51707">
    <property type="entry name" value="CYTH"/>
    <property type="match status" value="1"/>
</dbReference>
<name>A0A662D476_UNCAE</name>